<dbReference type="GO" id="GO:0008033">
    <property type="term" value="P:tRNA processing"/>
    <property type="evidence" value="ECO:0007669"/>
    <property type="project" value="UniProtKB-KW"/>
</dbReference>
<sequence length="225" mass="25786">MEKYILDTNLFFNMEAGIDMGQNTEEVVKNITQAAINLKKQNKAQFIISPTAVEEFLSFFEDKNQEFIADFLSSVIVKSPDTVKMQIPASIIIKLIEDIRLRSYRGLSIGEEEIKKTAKDMMGRQIEEKKDFEIAIGRNIKGFRDRYRNATRTGFIDSLADLDCIFLAKTLDGYLVSTDEGVIRWGRLFGVKEMPVAVWKRHLENLLHSPPHPEQEPKASQPTDR</sequence>
<dbReference type="STRING" id="1618480.US11_C0007G0018"/>
<dbReference type="NCBIfam" id="TIGR03875">
    <property type="entry name" value="RNA_lig_partner"/>
    <property type="match status" value="1"/>
</dbReference>
<dbReference type="PANTHER" id="PTHR41173">
    <property type="entry name" value="UPF0278 PROTEIN TK1425"/>
    <property type="match status" value="1"/>
</dbReference>
<evidence type="ECO:0000313" key="5">
    <source>
        <dbReference type="EMBL" id="KKQ01525.1"/>
    </source>
</evidence>
<keyword evidence="4" id="KW-0378">Hydrolase</keyword>
<name>A0A0G0EKC0_9BACT</name>
<proteinExistence type="predicted"/>
<dbReference type="InterPro" id="IPR014856">
    <property type="entry name" value="RNA_free_RNase_P"/>
</dbReference>
<evidence type="ECO:0008006" key="7">
    <source>
        <dbReference type="Google" id="ProtNLM"/>
    </source>
</evidence>
<gene>
    <name evidence="5" type="ORF">US11_C0007G0018</name>
</gene>
<keyword evidence="3" id="KW-0255">Endonuclease</keyword>
<evidence type="ECO:0000256" key="2">
    <source>
        <dbReference type="ARBA" id="ARBA00022722"/>
    </source>
</evidence>
<dbReference type="PANTHER" id="PTHR41173:SF1">
    <property type="entry name" value="RNA-FREE RIBONUCLEASE P"/>
    <property type="match status" value="1"/>
</dbReference>
<evidence type="ECO:0000256" key="4">
    <source>
        <dbReference type="ARBA" id="ARBA00022801"/>
    </source>
</evidence>
<reference evidence="5 6" key="1">
    <citation type="journal article" date="2015" name="Nature">
        <title>rRNA introns, odd ribosomes, and small enigmatic genomes across a large radiation of phyla.</title>
        <authorList>
            <person name="Brown C.T."/>
            <person name="Hug L.A."/>
            <person name="Thomas B.C."/>
            <person name="Sharon I."/>
            <person name="Castelle C.J."/>
            <person name="Singh A."/>
            <person name="Wilkins M.J."/>
            <person name="Williams K.H."/>
            <person name="Banfield J.F."/>
        </authorList>
    </citation>
    <scope>NUCLEOTIDE SEQUENCE [LARGE SCALE GENOMIC DNA]</scope>
</reference>
<keyword evidence="2" id="KW-0540">Nuclease</keyword>
<dbReference type="CDD" id="cd18691">
    <property type="entry name" value="PIN_VapC-like"/>
    <property type="match status" value="1"/>
</dbReference>
<dbReference type="EMBL" id="LBRS01000007">
    <property type="protein sequence ID" value="KKQ01525.1"/>
    <property type="molecule type" value="Genomic_DNA"/>
</dbReference>
<dbReference type="Proteomes" id="UP000034344">
    <property type="component" value="Unassembled WGS sequence"/>
</dbReference>
<evidence type="ECO:0000256" key="1">
    <source>
        <dbReference type="ARBA" id="ARBA00022694"/>
    </source>
</evidence>
<evidence type="ECO:0000313" key="6">
    <source>
        <dbReference type="Proteomes" id="UP000034344"/>
    </source>
</evidence>
<dbReference type="AlphaFoldDB" id="A0A0G0EKC0"/>
<comment type="caution">
    <text evidence="5">The sequence shown here is derived from an EMBL/GenBank/DDBJ whole genome shotgun (WGS) entry which is preliminary data.</text>
</comment>
<dbReference type="PATRIC" id="fig|1618480.3.peg.506"/>
<dbReference type="GO" id="GO:0016787">
    <property type="term" value="F:hydrolase activity"/>
    <property type="evidence" value="ECO:0007669"/>
    <property type="project" value="UniProtKB-KW"/>
</dbReference>
<protein>
    <recommendedName>
        <fullName evidence="7">RNA ligase partner protein</fullName>
    </recommendedName>
</protein>
<keyword evidence="1" id="KW-0819">tRNA processing</keyword>
<accession>A0A0G0EKC0</accession>
<evidence type="ECO:0000256" key="3">
    <source>
        <dbReference type="ARBA" id="ARBA00022759"/>
    </source>
</evidence>
<organism evidence="5 6">
    <name type="scientific">Candidatus Roizmanbacteria bacterium GW2011_GWA2_36_23</name>
    <dbReference type="NCBI Taxonomy" id="1618480"/>
    <lineage>
        <taxon>Bacteria</taxon>
        <taxon>Candidatus Roizmaniibacteriota</taxon>
    </lineage>
</organism>
<dbReference type="GO" id="GO:0004519">
    <property type="term" value="F:endonuclease activity"/>
    <property type="evidence" value="ECO:0007669"/>
    <property type="project" value="UniProtKB-KW"/>
</dbReference>
<dbReference type="Pfam" id="PF08745">
    <property type="entry name" value="PIN_5"/>
    <property type="match status" value="1"/>
</dbReference>